<dbReference type="Gene3D" id="2.60.40.10">
    <property type="entry name" value="Immunoglobulins"/>
    <property type="match status" value="1"/>
</dbReference>
<keyword evidence="3" id="KW-1003">Cell membrane</keyword>
<evidence type="ECO:0000259" key="18">
    <source>
        <dbReference type="PROSITE" id="PS50011"/>
    </source>
</evidence>
<dbReference type="GO" id="GO:0005886">
    <property type="term" value="C:plasma membrane"/>
    <property type="evidence" value="ECO:0007669"/>
    <property type="project" value="UniProtKB-SubCell"/>
</dbReference>
<keyword evidence="7" id="KW-0732">Signal</keyword>
<feature type="transmembrane region" description="Helical" evidence="17">
    <location>
        <begin position="665"/>
        <end position="685"/>
    </location>
</feature>
<dbReference type="PANTHER" id="PTHR46877">
    <property type="entry name" value="EPH RECEPTOR A5"/>
    <property type="match status" value="1"/>
</dbReference>
<dbReference type="SUPFAM" id="SSF56112">
    <property type="entry name" value="Protein kinase-like (PK-like)"/>
    <property type="match status" value="1"/>
</dbReference>
<keyword evidence="4" id="KW-0597">Phosphoprotein</keyword>
<evidence type="ECO:0000256" key="5">
    <source>
        <dbReference type="ARBA" id="ARBA00022679"/>
    </source>
</evidence>
<reference evidence="21" key="1">
    <citation type="submission" date="2024-06" db="EMBL/GenBank/DDBJ databases">
        <authorList>
            <person name="Liu X."/>
            <person name="Lenzi L."/>
            <person name="Haldenby T S."/>
            <person name="Uol C."/>
        </authorList>
    </citation>
    <scope>NUCLEOTIDE SEQUENCE</scope>
</reference>
<dbReference type="FunFam" id="1.10.510.10:FF:000268">
    <property type="entry name" value="Receptor protein-tyrosine kinase"/>
    <property type="match status" value="1"/>
</dbReference>
<evidence type="ECO:0000256" key="8">
    <source>
        <dbReference type="ARBA" id="ARBA00022741"/>
    </source>
</evidence>
<dbReference type="PRINTS" id="PR00109">
    <property type="entry name" value="TYRKINASE"/>
</dbReference>
<dbReference type="Proteomes" id="UP001497525">
    <property type="component" value="Unassembled WGS sequence"/>
</dbReference>
<evidence type="ECO:0000313" key="22">
    <source>
        <dbReference type="Proteomes" id="UP001497525"/>
    </source>
</evidence>
<dbReference type="InterPro" id="IPR011009">
    <property type="entry name" value="Kinase-like_dom_sf"/>
</dbReference>
<evidence type="ECO:0000256" key="16">
    <source>
        <dbReference type="PROSITE-ProRule" id="PRU10141"/>
    </source>
</evidence>
<dbReference type="SUPFAM" id="SSF49265">
    <property type="entry name" value="Fibronectin type III"/>
    <property type="match status" value="2"/>
</dbReference>
<feature type="domain" description="Protein kinase" evidence="18">
    <location>
        <begin position="818"/>
        <end position="1076"/>
    </location>
</feature>
<dbReference type="InterPro" id="IPR036116">
    <property type="entry name" value="FN3_sf"/>
</dbReference>
<dbReference type="EMBL" id="CAXLJL010000079">
    <property type="protein sequence ID" value="CAL5131070.1"/>
    <property type="molecule type" value="Genomic_DNA"/>
</dbReference>
<evidence type="ECO:0000256" key="12">
    <source>
        <dbReference type="ARBA" id="ARBA00023136"/>
    </source>
</evidence>
<dbReference type="InterPro" id="IPR001090">
    <property type="entry name" value="Ephrin_rcpt_lig-bd_dom"/>
</dbReference>
<dbReference type="SMART" id="SM00060">
    <property type="entry name" value="FN3"/>
    <property type="match status" value="2"/>
</dbReference>
<comment type="subcellular location">
    <subcellularLocation>
        <location evidence="1">Cell membrane</location>
        <topology evidence="1">Single-pass type I membrane protein</topology>
    </subcellularLocation>
</comment>
<comment type="caution">
    <text evidence="21">The sequence shown here is derived from an EMBL/GenBank/DDBJ whole genome shotgun (WGS) entry which is preliminary data.</text>
</comment>
<keyword evidence="6 17" id="KW-0812">Transmembrane</keyword>
<feature type="domain" description="Eph LBD" evidence="20">
    <location>
        <begin position="87"/>
        <end position="275"/>
    </location>
</feature>
<keyword evidence="8 16" id="KW-0547">Nucleotide-binding</keyword>
<evidence type="ECO:0000256" key="14">
    <source>
        <dbReference type="ARBA" id="ARBA00023170"/>
    </source>
</evidence>
<dbReference type="InterPro" id="IPR000719">
    <property type="entry name" value="Prot_kinase_dom"/>
</dbReference>
<proteinExistence type="predicted"/>
<keyword evidence="10 16" id="KW-0067">ATP-binding</keyword>
<evidence type="ECO:0000259" key="20">
    <source>
        <dbReference type="PROSITE" id="PS51550"/>
    </source>
</evidence>
<sequence length="1212" mass="136547">MRLIPYVRLCTSSIHAVRSPILRTFANVIEIYRTIFFCTLLGNLFCALSERNLESTYLRETPKKQIIHTFDKKPLTYMSMHLHSSPESNVLLDTDKSGWGDWLTNTGKYDGWRLQTHPLLQRKVYGVCQVLRNQNDNWLHSPLFESSEAVSVSVGVTFTMRSCLEHPDPKAINYCKESLDLLLYQADQPLNSNPRGNNSLFTNIAKLTRERVYPPKPLIDVPVDGGKNLEEQVSTYLAKVEVKGMYMTLAIRDQGSCSTIRRVVVSYFACPKLITDFMEYPRTVSGLPGQARPVVGHCTEGAIPTLKGELPELLCLNDGTWSRPLVQTNFSEAFPTAEDVRLNYKCVCSSGYGVAEDDPSGVLYCRALPSKPLDLSVNTSDPARIRLSWRSPRESGGRLNLWFVIQCMDSLDLPCTNQRTFVSPNPTVLTSVILIGLSLGQTYAISVIATNELSELFSSLLLQNSTAAVRFNLPDPVTVLVSNINIQDVTLARMNNSEESGKFINYGVEPKKSGNIVRISWDPPEHRPTVLSSVKEYPLSVWTSVVEYQVYVWVSAKQETPRLTSDGKTPTLIHFLSETSIDLTDLPEAGTIEIWVRPRLRQGWGVYSKSIFQQPFTKIRTKTPEKIMPSRLMADGHGMYFEQPGTTTIKDMTLPVQRMFNWRTVILSILGLLAILLLIGFIILLKLKRITQVFASYRNRSVRSTAQKEFARTQQAQNESKTATSFQLQETFQDNDSQSDIKRFAILLELGGHNGTSIRRPVFTEQGRNLVYYLAYMGQNVRAAAEVGAPFIETPDWSSPAPGNHTEDGEMEIDKSRVHIEKTIGEGEFAEVCAGKLDGDKVVAVKMLRCGVSEKTQQDFLKEATTMKQMKHPNIVRFIGMITLSEPHMIIMEFMDKGSLDRYLQSIDEELPFTRLVQMLCDVCAGMKYISEKGYVHRDLAARNVLVGKNVQCKISDFGMARKVGENVVEDAYTLTGGKVPIRWISPEAIMYRRFTIASDIWSFGIVAWEIFSYGQRPYWDWTNQAVISALEKGYRLPAPESCPPSVYTLMTDCWSVNPSKRPEFPALEKRLLPLLSAERQSTPNAQLQPDQGIEKYLKESPNTNSSGIRAQLCNLRKSSQASDCNGGQSIPVVAGMNHRRYRQQVGRLSAVLENSPKNSYSNSELPLVIENYQPDEVPLVPSDRYTNMHWVKGKTRSPNSFIIPNNARFPM</sequence>
<dbReference type="PANTHER" id="PTHR46877:SF14">
    <property type="entry name" value="RECEPTOR PROTEIN-TYROSINE KINASE"/>
    <property type="match status" value="1"/>
</dbReference>
<keyword evidence="13" id="KW-0829">Tyrosine-protein kinase</keyword>
<feature type="binding site" evidence="16">
    <location>
        <position position="846"/>
    </location>
    <ligand>
        <name>ATP</name>
        <dbReference type="ChEBI" id="CHEBI:30616"/>
    </ligand>
</feature>
<dbReference type="PROSITE" id="PS50853">
    <property type="entry name" value="FN3"/>
    <property type="match status" value="1"/>
</dbReference>
<keyword evidence="11 17" id="KW-1133">Transmembrane helix</keyword>
<name>A0AAV2T3S2_CALDB</name>
<dbReference type="Gene3D" id="2.60.40.1770">
    <property type="entry name" value="ephrin a2 ectodomain"/>
    <property type="match status" value="1"/>
</dbReference>
<evidence type="ECO:0000256" key="1">
    <source>
        <dbReference type="ARBA" id="ARBA00004251"/>
    </source>
</evidence>
<evidence type="ECO:0000256" key="3">
    <source>
        <dbReference type="ARBA" id="ARBA00022475"/>
    </source>
</evidence>
<protein>
    <recommendedName>
        <fullName evidence="2">receptor protein-tyrosine kinase</fullName>
        <ecNumber evidence="2">2.7.10.1</ecNumber>
    </recommendedName>
</protein>
<dbReference type="Gene3D" id="1.10.510.10">
    <property type="entry name" value="Transferase(Phosphotransferase) domain 1"/>
    <property type="match status" value="1"/>
</dbReference>
<evidence type="ECO:0000256" key="6">
    <source>
        <dbReference type="ARBA" id="ARBA00022692"/>
    </source>
</evidence>
<evidence type="ECO:0000256" key="13">
    <source>
        <dbReference type="ARBA" id="ARBA00023137"/>
    </source>
</evidence>
<evidence type="ECO:0000256" key="4">
    <source>
        <dbReference type="ARBA" id="ARBA00022553"/>
    </source>
</evidence>
<feature type="domain" description="Fibronectin type-III" evidence="19">
    <location>
        <begin position="371"/>
        <end position="469"/>
    </location>
</feature>
<dbReference type="SUPFAM" id="SSF49785">
    <property type="entry name" value="Galactose-binding domain-like"/>
    <property type="match status" value="1"/>
</dbReference>
<evidence type="ECO:0000256" key="7">
    <source>
        <dbReference type="ARBA" id="ARBA00022729"/>
    </source>
</evidence>
<dbReference type="PROSITE" id="PS00107">
    <property type="entry name" value="PROTEIN_KINASE_ATP"/>
    <property type="match status" value="1"/>
</dbReference>
<evidence type="ECO:0000256" key="10">
    <source>
        <dbReference type="ARBA" id="ARBA00022840"/>
    </source>
</evidence>
<dbReference type="SMART" id="SM00219">
    <property type="entry name" value="TyrKc"/>
    <property type="match status" value="1"/>
</dbReference>
<evidence type="ECO:0000256" key="9">
    <source>
        <dbReference type="ARBA" id="ARBA00022777"/>
    </source>
</evidence>
<dbReference type="EC" id="2.7.10.1" evidence="2"/>
<dbReference type="Pfam" id="PF01404">
    <property type="entry name" value="Ephrin_lbd"/>
    <property type="match status" value="1"/>
</dbReference>
<dbReference type="Pfam" id="PF07714">
    <property type="entry name" value="PK_Tyr_Ser-Thr"/>
    <property type="match status" value="1"/>
</dbReference>
<gene>
    <name evidence="21" type="ORF">CDAUBV1_LOCUS3255</name>
</gene>
<dbReference type="InterPro" id="IPR017441">
    <property type="entry name" value="Protein_kinase_ATP_BS"/>
</dbReference>
<evidence type="ECO:0000256" key="17">
    <source>
        <dbReference type="SAM" id="Phobius"/>
    </source>
</evidence>
<dbReference type="InterPro" id="IPR008266">
    <property type="entry name" value="Tyr_kinase_AS"/>
</dbReference>
<dbReference type="AlphaFoldDB" id="A0AAV2T3S2"/>
<keyword evidence="15" id="KW-0325">Glycoprotein</keyword>
<evidence type="ECO:0000256" key="2">
    <source>
        <dbReference type="ARBA" id="ARBA00011902"/>
    </source>
</evidence>
<dbReference type="InterPro" id="IPR003961">
    <property type="entry name" value="FN3_dom"/>
</dbReference>
<dbReference type="InterPro" id="IPR050449">
    <property type="entry name" value="Ephrin_rcpt_TKs"/>
</dbReference>
<dbReference type="CDD" id="cd00063">
    <property type="entry name" value="FN3"/>
    <property type="match status" value="1"/>
</dbReference>
<dbReference type="InterPro" id="IPR013783">
    <property type="entry name" value="Ig-like_fold"/>
</dbReference>
<keyword evidence="9" id="KW-0418">Kinase</keyword>
<evidence type="ECO:0000259" key="19">
    <source>
        <dbReference type="PROSITE" id="PS50853"/>
    </source>
</evidence>
<keyword evidence="5" id="KW-0808">Transferase</keyword>
<keyword evidence="14" id="KW-0675">Receptor</keyword>
<keyword evidence="12 17" id="KW-0472">Membrane</keyword>
<dbReference type="InterPro" id="IPR008979">
    <property type="entry name" value="Galactose-bd-like_sf"/>
</dbReference>
<dbReference type="GO" id="GO:0005524">
    <property type="term" value="F:ATP binding"/>
    <property type="evidence" value="ECO:0007669"/>
    <property type="project" value="UniProtKB-UniRule"/>
</dbReference>
<dbReference type="PROSITE" id="PS00109">
    <property type="entry name" value="PROTEIN_KINASE_TYR"/>
    <property type="match status" value="1"/>
</dbReference>
<dbReference type="PROSITE" id="PS50011">
    <property type="entry name" value="PROTEIN_KINASE_DOM"/>
    <property type="match status" value="1"/>
</dbReference>
<evidence type="ECO:0000256" key="11">
    <source>
        <dbReference type="ARBA" id="ARBA00022989"/>
    </source>
</evidence>
<dbReference type="GO" id="GO:0004714">
    <property type="term" value="F:transmembrane receptor protein tyrosine kinase activity"/>
    <property type="evidence" value="ECO:0007669"/>
    <property type="project" value="UniProtKB-EC"/>
</dbReference>
<dbReference type="InterPro" id="IPR001245">
    <property type="entry name" value="Ser-Thr/Tyr_kinase_cat_dom"/>
</dbReference>
<dbReference type="InterPro" id="IPR020635">
    <property type="entry name" value="Tyr_kinase_cat_dom"/>
</dbReference>
<organism evidence="21 22">
    <name type="scientific">Calicophoron daubneyi</name>
    <name type="common">Rumen fluke</name>
    <name type="synonym">Paramphistomum daubneyi</name>
    <dbReference type="NCBI Taxonomy" id="300641"/>
    <lineage>
        <taxon>Eukaryota</taxon>
        <taxon>Metazoa</taxon>
        <taxon>Spiralia</taxon>
        <taxon>Lophotrochozoa</taxon>
        <taxon>Platyhelminthes</taxon>
        <taxon>Trematoda</taxon>
        <taxon>Digenea</taxon>
        <taxon>Plagiorchiida</taxon>
        <taxon>Pronocephalata</taxon>
        <taxon>Paramphistomoidea</taxon>
        <taxon>Paramphistomidae</taxon>
        <taxon>Calicophoron</taxon>
    </lineage>
</organism>
<evidence type="ECO:0000313" key="21">
    <source>
        <dbReference type="EMBL" id="CAL5131070.1"/>
    </source>
</evidence>
<dbReference type="SMART" id="SM00615">
    <property type="entry name" value="EPH_lbd"/>
    <property type="match status" value="1"/>
</dbReference>
<dbReference type="Gene3D" id="2.60.120.260">
    <property type="entry name" value="Galactose-binding domain-like"/>
    <property type="match status" value="1"/>
</dbReference>
<evidence type="ECO:0000256" key="15">
    <source>
        <dbReference type="ARBA" id="ARBA00023180"/>
    </source>
</evidence>
<dbReference type="GO" id="GO:0048013">
    <property type="term" value="P:ephrin receptor signaling pathway"/>
    <property type="evidence" value="ECO:0007669"/>
    <property type="project" value="UniProtKB-ARBA"/>
</dbReference>
<accession>A0AAV2T3S2</accession>
<dbReference type="PROSITE" id="PS51550">
    <property type="entry name" value="EPH_LBD"/>
    <property type="match status" value="1"/>
</dbReference>